<dbReference type="EMBL" id="VYSA01000001">
    <property type="protein sequence ID" value="KAA9111184.1"/>
    <property type="molecule type" value="Genomic_DNA"/>
</dbReference>
<sequence length="430" mass="43248">MIYWLLGLELIDGGILPGCGILTAVLIVVVASVSPRHPRRLLIGALAGAGVAVGMVTFFDAQKTFGVQIPGPAELWAAIGLGSMGVGVAALWSAPWWRRLIAVLLILSSLVLGALGVNRAFSITHTIAAIVGVQAVGPISLPARTTTPVSDSLYTSWTPPAGMPQKGEVGALSGENAIPSPGFAARDASIYLPPAALVADPPPLPLLVFMMGQPGSPEPNAIAKAMDAFAAQHGGLAPITIIADQLSSPTVDPACHDSTTFGAVSTYFNAGIPAWARTHLNIIDAPSSWVIGGYSNGGACATLWGSQHPEIWGNLLDVSGNEFPGSETVDATIAKVFGGDSAAFEAAKPAAVMAAAPAGSYAGHTAVFTTGGDDGQFGAGTLANADAARAAGFTVFVETVPGAGHVGPALDGGLARAIPLLGHALGLAGP</sequence>
<protein>
    <submittedName>
        <fullName evidence="2">Esterase</fullName>
    </submittedName>
</protein>
<dbReference type="RefSeq" id="WP_150447954.1">
    <property type="nucleotide sequence ID" value="NZ_VYSA01000001.1"/>
</dbReference>
<evidence type="ECO:0000313" key="2">
    <source>
        <dbReference type="EMBL" id="KAA9111184.1"/>
    </source>
</evidence>
<dbReference type="InterPro" id="IPR050583">
    <property type="entry name" value="Mycobacterial_A85_antigen"/>
</dbReference>
<keyword evidence="3" id="KW-1185">Reference proteome</keyword>
<gene>
    <name evidence="2" type="ORF">F6B43_06185</name>
</gene>
<dbReference type="PANTHER" id="PTHR48098:SF1">
    <property type="entry name" value="DIACYLGLYCEROL ACYLTRANSFERASE_MYCOLYLTRANSFERASE AG85A"/>
    <property type="match status" value="1"/>
</dbReference>
<feature type="transmembrane region" description="Helical" evidence="1">
    <location>
        <begin position="75"/>
        <end position="93"/>
    </location>
</feature>
<feature type="transmembrane region" description="Helical" evidence="1">
    <location>
        <begin position="41"/>
        <end position="59"/>
    </location>
</feature>
<keyword evidence="1" id="KW-0472">Membrane</keyword>
<keyword evidence="1" id="KW-0812">Transmembrane</keyword>
<feature type="transmembrane region" description="Helical" evidence="1">
    <location>
        <begin position="100"/>
        <end position="117"/>
    </location>
</feature>
<comment type="caution">
    <text evidence="2">The sequence shown here is derived from an EMBL/GenBank/DDBJ whole genome shotgun (WGS) entry which is preliminary data.</text>
</comment>
<reference evidence="3" key="1">
    <citation type="submission" date="2019-09" db="EMBL/GenBank/DDBJ databases">
        <title>Mumia zhuanghuii sp. nov. isolated from the intestinal contents of plateau pika (Ochotona curzoniae) in the Qinghai-Tibet plateau of China.</title>
        <authorList>
            <person name="Tian Z."/>
        </authorList>
    </citation>
    <scope>NUCLEOTIDE SEQUENCE [LARGE SCALE GENOMIC DNA]</scope>
    <source>
        <strain evidence="3">JCM 30598</strain>
    </source>
</reference>
<evidence type="ECO:0000313" key="3">
    <source>
        <dbReference type="Proteomes" id="UP000325827"/>
    </source>
</evidence>
<dbReference type="GO" id="GO:0016747">
    <property type="term" value="F:acyltransferase activity, transferring groups other than amino-acyl groups"/>
    <property type="evidence" value="ECO:0007669"/>
    <property type="project" value="TreeGrafter"/>
</dbReference>
<dbReference type="SUPFAM" id="SSF53474">
    <property type="entry name" value="alpha/beta-Hydrolases"/>
    <property type="match status" value="1"/>
</dbReference>
<dbReference type="Proteomes" id="UP000325827">
    <property type="component" value="Unassembled WGS sequence"/>
</dbReference>
<proteinExistence type="predicted"/>
<dbReference type="Gene3D" id="3.40.50.1820">
    <property type="entry name" value="alpha/beta hydrolase"/>
    <property type="match status" value="1"/>
</dbReference>
<dbReference type="OrthoDB" id="3723842at2"/>
<keyword evidence="1" id="KW-1133">Transmembrane helix</keyword>
<accession>A0A5J5J7S1</accession>
<organism evidence="2 3">
    <name type="scientific">Microbacterium rhizomatis</name>
    <dbReference type="NCBI Taxonomy" id="1631477"/>
    <lineage>
        <taxon>Bacteria</taxon>
        <taxon>Bacillati</taxon>
        <taxon>Actinomycetota</taxon>
        <taxon>Actinomycetes</taxon>
        <taxon>Micrococcales</taxon>
        <taxon>Microbacteriaceae</taxon>
        <taxon>Microbacterium</taxon>
    </lineage>
</organism>
<evidence type="ECO:0000256" key="1">
    <source>
        <dbReference type="SAM" id="Phobius"/>
    </source>
</evidence>
<feature type="transmembrane region" description="Helical" evidence="1">
    <location>
        <begin position="15"/>
        <end position="34"/>
    </location>
</feature>
<dbReference type="InterPro" id="IPR029058">
    <property type="entry name" value="AB_hydrolase_fold"/>
</dbReference>
<dbReference type="PANTHER" id="PTHR48098">
    <property type="entry name" value="ENTEROCHELIN ESTERASE-RELATED"/>
    <property type="match status" value="1"/>
</dbReference>
<name>A0A5J5J7S1_9MICO</name>
<dbReference type="AlphaFoldDB" id="A0A5J5J7S1"/>